<protein>
    <submittedName>
        <fullName evidence="1">Uncharacterized protein</fullName>
    </submittedName>
</protein>
<dbReference type="EMBL" id="JACEIK010001618">
    <property type="protein sequence ID" value="MCD7470845.1"/>
    <property type="molecule type" value="Genomic_DNA"/>
</dbReference>
<comment type="caution">
    <text evidence="1">The sequence shown here is derived from an EMBL/GenBank/DDBJ whole genome shotgun (WGS) entry which is preliminary data.</text>
</comment>
<reference evidence="1 2" key="1">
    <citation type="journal article" date="2021" name="BMC Genomics">
        <title>Datura genome reveals duplications of psychoactive alkaloid biosynthetic genes and high mutation rate following tissue culture.</title>
        <authorList>
            <person name="Rajewski A."/>
            <person name="Carter-House D."/>
            <person name="Stajich J."/>
            <person name="Litt A."/>
        </authorList>
    </citation>
    <scope>NUCLEOTIDE SEQUENCE [LARGE SCALE GENOMIC DNA]</scope>
    <source>
        <strain evidence="1">AR-01</strain>
    </source>
</reference>
<keyword evidence="2" id="KW-1185">Reference proteome</keyword>
<proteinExistence type="predicted"/>
<dbReference type="Proteomes" id="UP000823775">
    <property type="component" value="Unassembled WGS sequence"/>
</dbReference>
<organism evidence="1 2">
    <name type="scientific">Datura stramonium</name>
    <name type="common">Jimsonweed</name>
    <name type="synonym">Common thornapple</name>
    <dbReference type="NCBI Taxonomy" id="4076"/>
    <lineage>
        <taxon>Eukaryota</taxon>
        <taxon>Viridiplantae</taxon>
        <taxon>Streptophyta</taxon>
        <taxon>Embryophyta</taxon>
        <taxon>Tracheophyta</taxon>
        <taxon>Spermatophyta</taxon>
        <taxon>Magnoliopsida</taxon>
        <taxon>eudicotyledons</taxon>
        <taxon>Gunneridae</taxon>
        <taxon>Pentapetalae</taxon>
        <taxon>asterids</taxon>
        <taxon>lamiids</taxon>
        <taxon>Solanales</taxon>
        <taxon>Solanaceae</taxon>
        <taxon>Solanoideae</taxon>
        <taxon>Datureae</taxon>
        <taxon>Datura</taxon>
    </lineage>
</organism>
<evidence type="ECO:0000313" key="1">
    <source>
        <dbReference type="EMBL" id="MCD7470845.1"/>
    </source>
</evidence>
<gene>
    <name evidence="1" type="ORF">HAX54_011013</name>
</gene>
<evidence type="ECO:0000313" key="2">
    <source>
        <dbReference type="Proteomes" id="UP000823775"/>
    </source>
</evidence>
<sequence>MKNIIAPKNAAWFVRKIIDSNKTLVQMHSIKGSLQQKMNVMVQVSTFGRERCTGLDNTELLLPGDRSLTGYAQQQRGKMDWLLSLAKFVS</sequence>
<accession>A0ABS8TJ24</accession>
<name>A0ABS8TJ24_DATST</name>